<gene>
    <name evidence="8" type="ORF">S01H4_09402</name>
</gene>
<dbReference type="PIRSF" id="PIRSF004682">
    <property type="entry name" value="GmhB"/>
    <property type="match status" value="1"/>
</dbReference>
<comment type="caution">
    <text evidence="8">The sequence shown here is derived from an EMBL/GenBank/DDBJ whole genome shotgun (WGS) entry which is preliminary data.</text>
</comment>
<dbReference type="NCBIfam" id="TIGR01656">
    <property type="entry name" value="Histidinol-ppas"/>
    <property type="match status" value="1"/>
</dbReference>
<dbReference type="InterPro" id="IPR004446">
    <property type="entry name" value="Heptose_bisP_phosphatase"/>
</dbReference>
<keyword evidence="4" id="KW-0479">Metal-binding</keyword>
<protein>
    <recommendedName>
        <fullName evidence="7">D,D-heptose 1,7-bisphosphate phosphatase</fullName>
    </recommendedName>
</protein>
<evidence type="ECO:0000256" key="6">
    <source>
        <dbReference type="ARBA" id="ARBA00023277"/>
    </source>
</evidence>
<dbReference type="InterPro" id="IPR006549">
    <property type="entry name" value="HAD-SF_hydro_IIIA"/>
</dbReference>
<name>X0ZCY2_9ZZZZ</name>
<dbReference type="InterPro" id="IPR023214">
    <property type="entry name" value="HAD_sf"/>
</dbReference>
<evidence type="ECO:0000256" key="3">
    <source>
        <dbReference type="ARBA" id="ARBA00022490"/>
    </source>
</evidence>
<accession>X0ZCY2</accession>
<dbReference type="NCBIfam" id="TIGR01662">
    <property type="entry name" value="HAD-SF-IIIA"/>
    <property type="match status" value="1"/>
</dbReference>
<dbReference type="GO" id="GO:0005737">
    <property type="term" value="C:cytoplasm"/>
    <property type="evidence" value="ECO:0007669"/>
    <property type="project" value="UniProtKB-SubCell"/>
</dbReference>
<dbReference type="InterPro" id="IPR036412">
    <property type="entry name" value="HAD-like_sf"/>
</dbReference>
<dbReference type="CDD" id="cd07503">
    <property type="entry name" value="HAD_HisB-N"/>
    <property type="match status" value="1"/>
</dbReference>
<dbReference type="InterPro" id="IPR006543">
    <property type="entry name" value="Histidinol-phos"/>
</dbReference>
<comment type="similarity">
    <text evidence="2">Belongs to the GmhB family.</text>
</comment>
<proteinExistence type="inferred from homology"/>
<dbReference type="GO" id="GO:0016791">
    <property type="term" value="F:phosphatase activity"/>
    <property type="evidence" value="ECO:0007669"/>
    <property type="project" value="InterPro"/>
</dbReference>
<reference evidence="8" key="1">
    <citation type="journal article" date="2014" name="Front. Microbiol.">
        <title>High frequency of phylogenetically diverse reductive dehalogenase-homologous genes in deep subseafloor sedimentary metagenomes.</title>
        <authorList>
            <person name="Kawai M."/>
            <person name="Futagami T."/>
            <person name="Toyoda A."/>
            <person name="Takaki Y."/>
            <person name="Nishi S."/>
            <person name="Hori S."/>
            <person name="Arai W."/>
            <person name="Tsubouchi T."/>
            <person name="Morono Y."/>
            <person name="Uchiyama I."/>
            <person name="Ito T."/>
            <person name="Fujiyama A."/>
            <person name="Inagaki F."/>
            <person name="Takami H."/>
        </authorList>
    </citation>
    <scope>NUCLEOTIDE SEQUENCE</scope>
    <source>
        <strain evidence="8">Expedition CK06-06</strain>
    </source>
</reference>
<evidence type="ECO:0000256" key="4">
    <source>
        <dbReference type="ARBA" id="ARBA00022723"/>
    </source>
</evidence>
<comment type="subcellular location">
    <subcellularLocation>
        <location evidence="1">Cytoplasm</location>
    </subcellularLocation>
</comment>
<dbReference type="Gene3D" id="3.40.50.1000">
    <property type="entry name" value="HAD superfamily/HAD-like"/>
    <property type="match status" value="1"/>
</dbReference>
<dbReference type="GO" id="GO:0005975">
    <property type="term" value="P:carbohydrate metabolic process"/>
    <property type="evidence" value="ECO:0007669"/>
    <property type="project" value="InterPro"/>
</dbReference>
<sequence>MTKNKALILDRDGTLIEDKNYAYKIEDLELLPGVIEGLKILQKDFMFFIVTNQSGIGRGYYTEDDFHKFNAYLIQLLKEENIEIRKTYFCPHIREDNCECRKPKTKFIDEIVKEFNINIKESWMFGDHPSDIQFGTNGGCRTVFLTTGHGESHIDDLKSLKIKPTIISNDFLSAVKELLNFI</sequence>
<evidence type="ECO:0000256" key="5">
    <source>
        <dbReference type="ARBA" id="ARBA00022801"/>
    </source>
</evidence>
<keyword evidence="5" id="KW-0378">Hydrolase</keyword>
<organism evidence="8">
    <name type="scientific">marine sediment metagenome</name>
    <dbReference type="NCBI Taxonomy" id="412755"/>
    <lineage>
        <taxon>unclassified sequences</taxon>
        <taxon>metagenomes</taxon>
        <taxon>ecological metagenomes</taxon>
    </lineage>
</organism>
<evidence type="ECO:0000256" key="2">
    <source>
        <dbReference type="ARBA" id="ARBA00005628"/>
    </source>
</evidence>
<dbReference type="AlphaFoldDB" id="X0ZCY2"/>
<dbReference type="EMBL" id="BART01003390">
    <property type="protein sequence ID" value="GAG56052.1"/>
    <property type="molecule type" value="Genomic_DNA"/>
</dbReference>
<evidence type="ECO:0000256" key="7">
    <source>
        <dbReference type="ARBA" id="ARBA00031828"/>
    </source>
</evidence>
<evidence type="ECO:0000313" key="8">
    <source>
        <dbReference type="EMBL" id="GAG56052.1"/>
    </source>
</evidence>
<keyword evidence="6" id="KW-0119">Carbohydrate metabolism</keyword>
<dbReference type="PANTHER" id="PTHR42891:SF1">
    <property type="entry name" value="D-GLYCERO-BETA-D-MANNO-HEPTOSE-1,7-BISPHOSPHATE 7-PHOSPHATASE"/>
    <property type="match status" value="1"/>
</dbReference>
<evidence type="ECO:0000256" key="1">
    <source>
        <dbReference type="ARBA" id="ARBA00004496"/>
    </source>
</evidence>
<dbReference type="PANTHER" id="PTHR42891">
    <property type="entry name" value="D-GLYCERO-BETA-D-MANNO-HEPTOSE-1,7-BISPHOSPHATE 7-PHOSPHATASE"/>
    <property type="match status" value="1"/>
</dbReference>
<dbReference type="GO" id="GO:0046872">
    <property type="term" value="F:metal ion binding"/>
    <property type="evidence" value="ECO:0007669"/>
    <property type="project" value="UniProtKB-KW"/>
</dbReference>
<dbReference type="SUPFAM" id="SSF56784">
    <property type="entry name" value="HAD-like"/>
    <property type="match status" value="1"/>
</dbReference>
<keyword evidence="3" id="KW-0963">Cytoplasm</keyword>
<dbReference type="Pfam" id="PF13242">
    <property type="entry name" value="Hydrolase_like"/>
    <property type="match status" value="1"/>
</dbReference>